<dbReference type="GO" id="GO:0016020">
    <property type="term" value="C:membrane"/>
    <property type="evidence" value="ECO:0007669"/>
    <property type="project" value="TreeGrafter"/>
</dbReference>
<accession>A0A8J4M6P3</accession>
<dbReference type="PANTHER" id="PTHR44196">
    <property type="entry name" value="DEHYDROGENASE/REDUCTASE SDR FAMILY MEMBER 7B"/>
    <property type="match status" value="1"/>
</dbReference>
<gene>
    <name evidence="3" type="ORF">ENY07_09815</name>
</gene>
<organism evidence="3">
    <name type="scientific">Acidicaldus sp</name>
    <dbReference type="NCBI Taxonomy" id="1872105"/>
    <lineage>
        <taxon>Bacteria</taxon>
        <taxon>Pseudomonadati</taxon>
        <taxon>Pseudomonadota</taxon>
        <taxon>Alphaproteobacteria</taxon>
        <taxon>Acetobacterales</taxon>
        <taxon>Acetobacteraceae</taxon>
        <taxon>Acidicaldus</taxon>
    </lineage>
</organism>
<dbReference type="SUPFAM" id="SSF51735">
    <property type="entry name" value="NAD(P)-binding Rossmann-fold domains"/>
    <property type="match status" value="1"/>
</dbReference>
<keyword evidence="2" id="KW-0560">Oxidoreductase</keyword>
<dbReference type="PRINTS" id="PR00081">
    <property type="entry name" value="GDHRDH"/>
</dbReference>
<sequence length="257" mass="27770">MRPSDGVAWITGASSGIGREVARRLLDEGWTVALTARREAEMAELARRYPADRALVVPADVTDAEAMKSAHARIEEILERPVALALSNAGAWQRMGAADFDIAAFRHQIEVNVMGTAHMLAAVLPGMLAQKRGQIAIVASVAGYVGLPLATAYGASKAALIHMASSLRFESEKTGILVQVINPGFVKTPLTDVNKFSMPFLLSAEDAAARICRGLRGTRFEIAFPWQLVLPLKIVRLLPWRLFFAAAARAAGSRRAR</sequence>
<dbReference type="PROSITE" id="PS00061">
    <property type="entry name" value="ADH_SHORT"/>
    <property type="match status" value="1"/>
</dbReference>
<dbReference type="EMBL" id="DTQM01000188">
    <property type="protein sequence ID" value="HGC43497.1"/>
    <property type="molecule type" value="Genomic_DNA"/>
</dbReference>
<protein>
    <submittedName>
        <fullName evidence="3">SDR family NAD(P)-dependent oxidoreductase</fullName>
    </submittedName>
</protein>
<evidence type="ECO:0000256" key="1">
    <source>
        <dbReference type="ARBA" id="ARBA00006484"/>
    </source>
</evidence>
<dbReference type="Gene3D" id="3.40.50.720">
    <property type="entry name" value="NAD(P)-binding Rossmann-like Domain"/>
    <property type="match status" value="1"/>
</dbReference>
<dbReference type="GO" id="GO:0016491">
    <property type="term" value="F:oxidoreductase activity"/>
    <property type="evidence" value="ECO:0007669"/>
    <property type="project" value="UniProtKB-KW"/>
</dbReference>
<comment type="similarity">
    <text evidence="1">Belongs to the short-chain dehydrogenases/reductases (SDR) family.</text>
</comment>
<evidence type="ECO:0000313" key="3">
    <source>
        <dbReference type="EMBL" id="HGC43497.1"/>
    </source>
</evidence>
<dbReference type="InterPro" id="IPR020904">
    <property type="entry name" value="Sc_DH/Rdtase_CS"/>
</dbReference>
<dbReference type="PANTHER" id="PTHR44196:SF1">
    <property type="entry name" value="DEHYDROGENASE_REDUCTASE SDR FAMILY MEMBER 7B"/>
    <property type="match status" value="1"/>
</dbReference>
<name>A0A8J4M6P3_9PROT</name>
<dbReference type="InterPro" id="IPR002347">
    <property type="entry name" value="SDR_fam"/>
</dbReference>
<comment type="caution">
    <text evidence="3">The sequence shown here is derived from an EMBL/GenBank/DDBJ whole genome shotgun (WGS) entry which is preliminary data.</text>
</comment>
<evidence type="ECO:0000256" key="2">
    <source>
        <dbReference type="ARBA" id="ARBA00023002"/>
    </source>
</evidence>
<dbReference type="AlphaFoldDB" id="A0A8J4M6P3"/>
<dbReference type="InterPro" id="IPR036291">
    <property type="entry name" value="NAD(P)-bd_dom_sf"/>
</dbReference>
<reference evidence="3" key="1">
    <citation type="journal article" date="2020" name="mSystems">
        <title>Genome- and Community-Level Interaction Insights into Carbon Utilization and Element Cycling Functions of Hydrothermarchaeota in Hydrothermal Sediment.</title>
        <authorList>
            <person name="Zhou Z."/>
            <person name="Liu Y."/>
            <person name="Xu W."/>
            <person name="Pan J."/>
            <person name="Luo Z.H."/>
            <person name="Li M."/>
        </authorList>
    </citation>
    <scope>NUCLEOTIDE SEQUENCE</scope>
    <source>
        <strain evidence="3">SpSt-997</strain>
    </source>
</reference>
<proteinExistence type="inferred from homology"/>
<dbReference type="Pfam" id="PF00106">
    <property type="entry name" value="adh_short"/>
    <property type="match status" value="1"/>
</dbReference>